<keyword evidence="3" id="KW-1185">Reference proteome</keyword>
<dbReference type="EMBL" id="CP019609">
    <property type="protein sequence ID" value="AQP54800.1"/>
    <property type="molecule type" value="Genomic_DNA"/>
</dbReference>
<keyword evidence="1" id="KW-1133">Transmembrane helix</keyword>
<organism evidence="2 3">
    <name type="scientific">Vagococcus penaei</name>
    <dbReference type="NCBI Taxonomy" id="633807"/>
    <lineage>
        <taxon>Bacteria</taxon>
        <taxon>Bacillati</taxon>
        <taxon>Bacillota</taxon>
        <taxon>Bacilli</taxon>
        <taxon>Lactobacillales</taxon>
        <taxon>Enterococcaceae</taxon>
        <taxon>Vagococcus</taxon>
    </lineage>
</organism>
<evidence type="ECO:0000256" key="1">
    <source>
        <dbReference type="SAM" id="Phobius"/>
    </source>
</evidence>
<proteinExistence type="predicted"/>
<feature type="transmembrane region" description="Helical" evidence="1">
    <location>
        <begin position="34"/>
        <end position="56"/>
    </location>
</feature>
<sequence length="59" mass="6401">MIYVGGSFLSFLGIIVLLISFKTEFKNLNVSQKLGIILTAIGVVIPFLIGTINGFINNK</sequence>
<dbReference type="KEGG" id="vpi:BW732_07080"/>
<evidence type="ECO:0000313" key="2">
    <source>
        <dbReference type="EMBL" id="AQP54800.1"/>
    </source>
</evidence>
<evidence type="ECO:0000313" key="3">
    <source>
        <dbReference type="Proteomes" id="UP000188246"/>
    </source>
</evidence>
<gene>
    <name evidence="2" type="ORF">BW732_07080</name>
</gene>
<keyword evidence="1" id="KW-0812">Transmembrane</keyword>
<feature type="transmembrane region" description="Helical" evidence="1">
    <location>
        <begin position="6"/>
        <end position="22"/>
    </location>
</feature>
<reference evidence="2 3" key="1">
    <citation type="journal article" date="2010" name="Int. J. Syst. Evol. Microbiol.">
        <title>Vagococcus penaei sp. nov., isolated from spoilage microbiota of cooked shrimp (Penaeus vannamei).</title>
        <authorList>
            <person name="Jaffres E."/>
            <person name="Prevost H."/>
            <person name="Rossero A."/>
            <person name="Joffraud J.J."/>
            <person name="Dousset X."/>
        </authorList>
    </citation>
    <scope>NUCLEOTIDE SEQUENCE [LARGE SCALE GENOMIC DNA]</scope>
    <source>
        <strain evidence="2 3">CD276</strain>
    </source>
</reference>
<keyword evidence="1" id="KW-0472">Membrane</keyword>
<dbReference type="AlphaFoldDB" id="A0A1Q2D907"/>
<protein>
    <submittedName>
        <fullName evidence="2">Uncharacterized protein</fullName>
    </submittedName>
</protein>
<dbReference type="Proteomes" id="UP000188246">
    <property type="component" value="Chromosome"/>
</dbReference>
<name>A0A1Q2D907_9ENTE</name>
<accession>A0A1Q2D907</accession>